<proteinExistence type="predicted"/>
<evidence type="ECO:0000313" key="2">
    <source>
        <dbReference type="Proteomes" id="UP000070319"/>
    </source>
</evidence>
<name>A0A139LPK1_9BACE</name>
<dbReference type="AlphaFoldDB" id="A0A139LPK1"/>
<reference evidence="1 2" key="1">
    <citation type="submission" date="2016-02" db="EMBL/GenBank/DDBJ databases">
        <authorList>
            <person name="Wen L."/>
            <person name="He K."/>
            <person name="Yang H."/>
        </authorList>
    </citation>
    <scope>NUCLEOTIDE SEQUENCE [LARGE SCALE GENOMIC DNA]</scope>
    <source>
        <strain evidence="1 2">KLE1704</strain>
    </source>
</reference>
<sequence length="42" mass="5001">VFYLHNQMDSPILGEFCPKFALTLPYLDLTVFRQIKDENNRL</sequence>
<organism evidence="1">
    <name type="scientific">Bacteroides intestinalis</name>
    <dbReference type="NCBI Taxonomy" id="329854"/>
    <lineage>
        <taxon>Bacteria</taxon>
        <taxon>Pseudomonadati</taxon>
        <taxon>Bacteroidota</taxon>
        <taxon>Bacteroidia</taxon>
        <taxon>Bacteroidales</taxon>
        <taxon>Bacteroidaceae</taxon>
        <taxon>Bacteroides</taxon>
    </lineage>
</organism>
<dbReference type="PATRIC" id="fig|329854.7.peg.1424"/>
<accession>A0A139LPK1</accession>
<dbReference type="EMBL" id="LTDF01000058">
    <property type="protein sequence ID" value="KXT53358.1"/>
    <property type="molecule type" value="Genomic_DNA"/>
</dbReference>
<protein>
    <submittedName>
        <fullName evidence="1">Uncharacterized protein</fullName>
    </submittedName>
</protein>
<feature type="non-terminal residue" evidence="1">
    <location>
        <position position="1"/>
    </location>
</feature>
<gene>
    <name evidence="1" type="ORF">HMPREF2531_01398</name>
</gene>
<dbReference type="Proteomes" id="UP000070319">
    <property type="component" value="Unassembled WGS sequence"/>
</dbReference>
<evidence type="ECO:0000313" key="1">
    <source>
        <dbReference type="EMBL" id="KXT53358.1"/>
    </source>
</evidence>
<comment type="caution">
    <text evidence="1">The sequence shown here is derived from an EMBL/GenBank/DDBJ whole genome shotgun (WGS) entry which is preliminary data.</text>
</comment>